<dbReference type="InterPro" id="IPR036179">
    <property type="entry name" value="Ig-like_dom_sf"/>
</dbReference>
<evidence type="ECO:0000313" key="4">
    <source>
        <dbReference type="Proteomes" id="UP001176940"/>
    </source>
</evidence>
<dbReference type="InterPro" id="IPR007110">
    <property type="entry name" value="Ig-like_dom"/>
</dbReference>
<dbReference type="Pfam" id="PF24484">
    <property type="entry name" value="ADAMTSL1"/>
    <property type="match status" value="1"/>
</dbReference>
<dbReference type="SMART" id="SM00408">
    <property type="entry name" value="IGc2"/>
    <property type="match status" value="1"/>
</dbReference>
<dbReference type="SUPFAM" id="SSF48726">
    <property type="entry name" value="Immunoglobulin"/>
    <property type="match status" value="1"/>
</dbReference>
<sequence length="385" mass="42817">MAGPSQEHFVIKLVGENNKIISPASRIRDDENIKKIKKNEAYNRPEKHQTANLFNRSKTEKQIQVSDASSHYDNIISRLLALKPWSEYYVDPAEPQESFERNISSEEDHLVEQSLPNTVVIDIKRVDDIIRSLSQQPVELHDNNSKYLLSQLAHELARSYQENHEPPVFKAEHKQLSPGRSEHSFHKPVSGFSSSWRSSSVESEVVEPHEIIPDHSLRKPVIRRKISAAQHFSASEVVTHIGQTVALASGTLSVLLHCEAGGNPTPVISWAKNGEEVKYSNRILLKSDDSLEILEPVEADVGFYTCNATNSLGSASVSIAITLAGKPLIKTSRTVLINMDAPSIAVDIGSAVKTIHATNVTIHCQVAGKSRCVFGRIYSPDHLYW</sequence>
<dbReference type="InterPro" id="IPR013783">
    <property type="entry name" value="Ig-like_fold"/>
</dbReference>
<organism evidence="3 4">
    <name type="scientific">Ranitomeya imitator</name>
    <name type="common">mimic poison frog</name>
    <dbReference type="NCBI Taxonomy" id="111125"/>
    <lineage>
        <taxon>Eukaryota</taxon>
        <taxon>Metazoa</taxon>
        <taxon>Chordata</taxon>
        <taxon>Craniata</taxon>
        <taxon>Vertebrata</taxon>
        <taxon>Euteleostomi</taxon>
        <taxon>Amphibia</taxon>
        <taxon>Batrachia</taxon>
        <taxon>Anura</taxon>
        <taxon>Neobatrachia</taxon>
        <taxon>Hyloidea</taxon>
        <taxon>Dendrobatidae</taxon>
        <taxon>Dendrobatinae</taxon>
        <taxon>Ranitomeya</taxon>
    </lineage>
</organism>
<dbReference type="InterPro" id="IPR003598">
    <property type="entry name" value="Ig_sub2"/>
</dbReference>
<comment type="caution">
    <text evidence="3">The sequence shown here is derived from an EMBL/GenBank/DDBJ whole genome shotgun (WGS) entry which is preliminary data.</text>
</comment>
<evidence type="ECO:0000259" key="2">
    <source>
        <dbReference type="PROSITE" id="PS50835"/>
    </source>
</evidence>
<evidence type="ECO:0000256" key="1">
    <source>
        <dbReference type="ARBA" id="ARBA00023319"/>
    </source>
</evidence>
<dbReference type="Gene3D" id="2.60.40.10">
    <property type="entry name" value="Immunoglobulins"/>
    <property type="match status" value="1"/>
</dbReference>
<dbReference type="InterPro" id="IPR056272">
    <property type="entry name" value="ADAMTSL1_dom"/>
</dbReference>
<dbReference type="PANTHER" id="PTHR10075">
    <property type="entry name" value="BASIGIN RELATED"/>
    <property type="match status" value="1"/>
</dbReference>
<keyword evidence="1" id="KW-0393">Immunoglobulin domain</keyword>
<accession>A0ABN9MPZ7</accession>
<dbReference type="PROSITE" id="PS50835">
    <property type="entry name" value="IG_LIKE"/>
    <property type="match status" value="2"/>
</dbReference>
<feature type="domain" description="Ig-like" evidence="2">
    <location>
        <begin position="342"/>
        <end position="385"/>
    </location>
</feature>
<feature type="domain" description="Ig-like" evidence="2">
    <location>
        <begin position="220"/>
        <end position="322"/>
    </location>
</feature>
<proteinExistence type="predicted"/>
<dbReference type="Pfam" id="PF07679">
    <property type="entry name" value="I-set"/>
    <property type="match status" value="1"/>
</dbReference>
<name>A0ABN9MPZ7_9NEOB</name>
<dbReference type="PANTHER" id="PTHR10075:SF14">
    <property type="entry name" value="CELL ADHESION MOLECULE DSCAM2-RELATED"/>
    <property type="match status" value="1"/>
</dbReference>
<dbReference type="InterPro" id="IPR013098">
    <property type="entry name" value="Ig_I-set"/>
</dbReference>
<reference evidence="3" key="1">
    <citation type="submission" date="2023-07" db="EMBL/GenBank/DDBJ databases">
        <authorList>
            <person name="Stuckert A."/>
        </authorList>
    </citation>
    <scope>NUCLEOTIDE SEQUENCE</scope>
</reference>
<gene>
    <name evidence="3" type="ORF">RIMI_LOCUS21188438</name>
</gene>
<dbReference type="Proteomes" id="UP001176940">
    <property type="component" value="Unassembled WGS sequence"/>
</dbReference>
<dbReference type="EMBL" id="CAUEEQ010073680">
    <property type="protein sequence ID" value="CAJ0966320.1"/>
    <property type="molecule type" value="Genomic_DNA"/>
</dbReference>
<keyword evidence="4" id="KW-1185">Reference proteome</keyword>
<protein>
    <recommendedName>
        <fullName evidence="2">Ig-like domain-containing protein</fullName>
    </recommendedName>
</protein>
<evidence type="ECO:0000313" key="3">
    <source>
        <dbReference type="EMBL" id="CAJ0966320.1"/>
    </source>
</evidence>